<comment type="similarity">
    <text evidence="1">Belongs to the protein kinase superfamily. CMGC Ser/Thr protein kinase family. CDC2/CDKX subfamily.</text>
</comment>
<gene>
    <name evidence="8" type="primary">CDK11B</name>
    <name evidence="8" type="ORF">AAHA92_25489</name>
</gene>
<keyword evidence="4" id="KW-0547">Nucleotide-binding</keyword>
<dbReference type="Pfam" id="PF00069">
    <property type="entry name" value="Pkinase"/>
    <property type="match status" value="1"/>
</dbReference>
<accession>A0ABD1GAV9</accession>
<dbReference type="PROSITE" id="PS00108">
    <property type="entry name" value="PROTEIN_KINASE_ST"/>
    <property type="match status" value="1"/>
</dbReference>
<dbReference type="PROSITE" id="PS50011">
    <property type="entry name" value="PROTEIN_KINASE_DOM"/>
    <property type="match status" value="1"/>
</dbReference>
<organism evidence="8 9">
    <name type="scientific">Salvia divinorum</name>
    <name type="common">Maria pastora</name>
    <name type="synonym">Diviner's sage</name>
    <dbReference type="NCBI Taxonomy" id="28513"/>
    <lineage>
        <taxon>Eukaryota</taxon>
        <taxon>Viridiplantae</taxon>
        <taxon>Streptophyta</taxon>
        <taxon>Embryophyta</taxon>
        <taxon>Tracheophyta</taxon>
        <taxon>Spermatophyta</taxon>
        <taxon>Magnoliopsida</taxon>
        <taxon>eudicotyledons</taxon>
        <taxon>Gunneridae</taxon>
        <taxon>Pentapetalae</taxon>
        <taxon>asterids</taxon>
        <taxon>lamiids</taxon>
        <taxon>Lamiales</taxon>
        <taxon>Lamiaceae</taxon>
        <taxon>Nepetoideae</taxon>
        <taxon>Mentheae</taxon>
        <taxon>Salviinae</taxon>
        <taxon>Salvia</taxon>
        <taxon>Salvia subgen. Calosphace</taxon>
    </lineage>
</organism>
<evidence type="ECO:0000313" key="8">
    <source>
        <dbReference type="EMBL" id="KAL1541240.1"/>
    </source>
</evidence>
<keyword evidence="6" id="KW-0067">ATP-binding</keyword>
<evidence type="ECO:0000256" key="2">
    <source>
        <dbReference type="ARBA" id="ARBA00022527"/>
    </source>
</evidence>
<dbReference type="Proteomes" id="UP001567538">
    <property type="component" value="Unassembled WGS sequence"/>
</dbReference>
<keyword evidence="5 8" id="KW-0418">Kinase</keyword>
<dbReference type="Gene3D" id="1.10.510.10">
    <property type="entry name" value="Transferase(Phosphotransferase) domain 1"/>
    <property type="match status" value="1"/>
</dbReference>
<proteinExistence type="inferred from homology"/>
<dbReference type="PANTHER" id="PTHR24056:SF107">
    <property type="entry name" value="CYCLIN-DEPENDENT KINASE 11A-RELATED"/>
    <property type="match status" value="1"/>
</dbReference>
<evidence type="ECO:0000259" key="7">
    <source>
        <dbReference type="PROSITE" id="PS50011"/>
    </source>
</evidence>
<protein>
    <submittedName>
        <fullName evidence="8">Cyclin-dependent kinase 11B</fullName>
        <ecNumber evidence="8">2.7.11.22</ecNumber>
    </submittedName>
</protein>
<dbReference type="EMBL" id="JBEAFC010000009">
    <property type="protein sequence ID" value="KAL1541240.1"/>
    <property type="molecule type" value="Genomic_DNA"/>
</dbReference>
<dbReference type="FunFam" id="1.10.510.10:FF:000624">
    <property type="entry name" value="Mitogen-activated protein kinase"/>
    <property type="match status" value="1"/>
</dbReference>
<dbReference type="EC" id="2.7.11.22" evidence="8"/>
<comment type="caution">
    <text evidence="8">The sequence shown here is derived from an EMBL/GenBank/DDBJ whole genome shotgun (WGS) entry which is preliminary data.</text>
</comment>
<dbReference type="GO" id="GO:0005524">
    <property type="term" value="F:ATP binding"/>
    <property type="evidence" value="ECO:0007669"/>
    <property type="project" value="UniProtKB-KW"/>
</dbReference>
<evidence type="ECO:0000256" key="5">
    <source>
        <dbReference type="ARBA" id="ARBA00022777"/>
    </source>
</evidence>
<evidence type="ECO:0000313" key="9">
    <source>
        <dbReference type="Proteomes" id="UP001567538"/>
    </source>
</evidence>
<keyword evidence="3 8" id="KW-0808">Transferase</keyword>
<dbReference type="SMART" id="SM00220">
    <property type="entry name" value="S_TKc"/>
    <property type="match status" value="1"/>
</dbReference>
<dbReference type="SUPFAM" id="SSF56112">
    <property type="entry name" value="Protein kinase-like (PK-like)"/>
    <property type="match status" value="1"/>
</dbReference>
<name>A0ABD1GAV9_SALDI</name>
<keyword evidence="9" id="KW-1185">Reference proteome</keyword>
<dbReference type="Gene3D" id="3.30.200.20">
    <property type="entry name" value="Phosphorylase Kinase, domain 1"/>
    <property type="match status" value="1"/>
</dbReference>
<reference evidence="8 9" key="1">
    <citation type="submission" date="2024-06" db="EMBL/GenBank/DDBJ databases">
        <title>A chromosome level genome sequence of Diviner's sage (Salvia divinorum).</title>
        <authorList>
            <person name="Ford S.A."/>
            <person name="Ro D.-K."/>
            <person name="Ness R.W."/>
            <person name="Phillips M.A."/>
        </authorList>
    </citation>
    <scope>NUCLEOTIDE SEQUENCE [LARGE SCALE GENOMIC DNA]</scope>
    <source>
        <strain evidence="8">SAF-2024a</strain>
        <tissue evidence="8">Leaf</tissue>
    </source>
</reference>
<evidence type="ECO:0000256" key="3">
    <source>
        <dbReference type="ARBA" id="ARBA00022679"/>
    </source>
</evidence>
<dbReference type="InterPro" id="IPR050108">
    <property type="entry name" value="CDK"/>
</dbReference>
<keyword evidence="2" id="KW-0723">Serine/threonine-protein kinase</keyword>
<evidence type="ECO:0000256" key="4">
    <source>
        <dbReference type="ARBA" id="ARBA00022741"/>
    </source>
</evidence>
<dbReference type="InterPro" id="IPR011009">
    <property type="entry name" value="Kinase-like_dom_sf"/>
</dbReference>
<evidence type="ECO:0000256" key="6">
    <source>
        <dbReference type="ARBA" id="ARBA00022840"/>
    </source>
</evidence>
<dbReference type="InterPro" id="IPR000719">
    <property type="entry name" value="Prot_kinase_dom"/>
</dbReference>
<evidence type="ECO:0000256" key="1">
    <source>
        <dbReference type="ARBA" id="ARBA00006485"/>
    </source>
</evidence>
<sequence>MIGTAVMAELGTAILVDSTYSSDDPNDDEYEILEEISRGSFGVVYKARNEKTGEIVAMKEEVGGLCPSTLMEISILKTLPRHPCIIGFKQAAGGERTYLVMEHMMSDLKRWRRTRNKPYALFEIKYIMEQILKGVAFLHDNGVMHRDLKPSNILFGHKSDVKICDFGHSARFPAPHGHAYSRVGTLWYMAPEILHGARDYTCAVDMWSVGATMAEFLLDRVLFRGKSECHQMQCIKWAINNQLVSFLQKQLAEAAEPPKLAVAALTPVGFDLLQRLLTYQKEDRITAKDALNHAWFAEPSLY</sequence>
<dbReference type="InterPro" id="IPR008271">
    <property type="entry name" value="Ser/Thr_kinase_AS"/>
</dbReference>
<dbReference type="AlphaFoldDB" id="A0ABD1GAV9"/>
<dbReference type="GO" id="GO:0004693">
    <property type="term" value="F:cyclin-dependent protein serine/threonine kinase activity"/>
    <property type="evidence" value="ECO:0007669"/>
    <property type="project" value="UniProtKB-EC"/>
</dbReference>
<feature type="domain" description="Protein kinase" evidence="7">
    <location>
        <begin position="30"/>
        <end position="296"/>
    </location>
</feature>
<dbReference type="PANTHER" id="PTHR24056">
    <property type="entry name" value="CELL DIVISION PROTEIN KINASE"/>
    <property type="match status" value="1"/>
</dbReference>